<dbReference type="Proteomes" id="UP001597480">
    <property type="component" value="Unassembled WGS sequence"/>
</dbReference>
<evidence type="ECO:0000313" key="2">
    <source>
        <dbReference type="Proteomes" id="UP001597480"/>
    </source>
</evidence>
<keyword evidence="2" id="KW-1185">Reference proteome</keyword>
<dbReference type="RefSeq" id="WP_379820136.1">
    <property type="nucleotide sequence ID" value="NZ_JBHUMD010000007.1"/>
</dbReference>
<sequence length="316" mass="36231">MKQIIFLVFFCLTFKGIAQDMQVADSLQSGYVKYIFTRQVSPFSQEYVDAPAFLNFNSGETVFVTGRFGMEEKHNTGELMGDSAGIGYVGPTSSEKGFMVYRNFITKEITYNQLKLASFPPYVVKDNWVEMKWELSEKTKVIAGYNVKKATTVFRGTKYTVWYTDSIPLPYGPLKLFGLPGVILEATVHNVGMNGRDTMYKAFEVCYPCSNNQTIEAPVEDVVKTIEEEVLFRDNFQYYFVSESNEKFKPFGGKMFLSELPSERAILNKRKESHEKVYEWETKDTKRVLQGIDYKNLLDPNKKGGEDLTLPDFSKF</sequence>
<name>A0ABW5NS68_9FLAO</name>
<dbReference type="Pfam" id="PF22252">
    <property type="entry name" value="PNGase_F-II_N"/>
    <property type="match status" value="1"/>
</dbReference>
<proteinExistence type="predicted"/>
<protein>
    <submittedName>
        <fullName evidence="1">GLPGLI family protein</fullName>
    </submittedName>
</protein>
<dbReference type="NCBIfam" id="TIGR01200">
    <property type="entry name" value="GLPGLI"/>
    <property type="match status" value="1"/>
</dbReference>
<gene>
    <name evidence="1" type="ORF">ACFSR3_05845</name>
</gene>
<dbReference type="EMBL" id="JBHUMD010000007">
    <property type="protein sequence ID" value="MFD2601571.1"/>
    <property type="molecule type" value="Genomic_DNA"/>
</dbReference>
<organism evidence="1 2">
    <name type="scientific">Flavobacterium suzhouense</name>
    <dbReference type="NCBI Taxonomy" id="1529638"/>
    <lineage>
        <taxon>Bacteria</taxon>
        <taxon>Pseudomonadati</taxon>
        <taxon>Bacteroidota</taxon>
        <taxon>Flavobacteriia</taxon>
        <taxon>Flavobacteriales</taxon>
        <taxon>Flavobacteriaceae</taxon>
        <taxon>Flavobacterium</taxon>
    </lineage>
</organism>
<reference evidence="2" key="1">
    <citation type="journal article" date="2019" name="Int. J. Syst. Evol. Microbiol.">
        <title>The Global Catalogue of Microorganisms (GCM) 10K type strain sequencing project: providing services to taxonomists for standard genome sequencing and annotation.</title>
        <authorList>
            <consortium name="The Broad Institute Genomics Platform"/>
            <consortium name="The Broad Institute Genome Sequencing Center for Infectious Disease"/>
            <person name="Wu L."/>
            <person name="Ma J."/>
        </authorList>
    </citation>
    <scope>NUCLEOTIDE SEQUENCE [LARGE SCALE GENOMIC DNA]</scope>
    <source>
        <strain evidence="2">KCTC 42107</strain>
    </source>
</reference>
<dbReference type="InterPro" id="IPR005901">
    <property type="entry name" value="GLPGLI"/>
</dbReference>
<accession>A0ABW5NS68</accession>
<evidence type="ECO:0000313" key="1">
    <source>
        <dbReference type="EMBL" id="MFD2601571.1"/>
    </source>
</evidence>
<comment type="caution">
    <text evidence="1">The sequence shown here is derived from an EMBL/GenBank/DDBJ whole genome shotgun (WGS) entry which is preliminary data.</text>
</comment>